<protein>
    <submittedName>
        <fullName evidence="1">Uncharacterized protein</fullName>
    </submittedName>
</protein>
<gene>
    <name evidence="1" type="ORF">FOXB_17145</name>
</gene>
<comment type="caution">
    <text evidence="1">The sequence shown here is derived from an EMBL/GenBank/DDBJ whole genome shotgun (WGS) entry which is preliminary data.</text>
</comment>
<dbReference type="AlphaFoldDB" id="F9GER1"/>
<proteinExistence type="predicted"/>
<dbReference type="OrthoDB" id="5067937at2759"/>
<accession>F9GER1</accession>
<sequence>MSLRSMHVDILLGSSHYIVGLKLCSSIPRQKLLHLLTGAILATTTPVQAFPNLGGLSPQDVFVSLTTCNDFVVGNDLKSVGQVCIGIADDIVAGTYSDIHVYIDRTIPTTTSPGQLPYTLGNEACSTSTDSTSATCYIPRPELVARTTCLTTITNIVTSIVAPLPTSTVTGCDHPNSGSPTSAITSTTTTSVDFTCVVYYPALETNAA</sequence>
<organism evidence="1">
    <name type="scientific">Fusarium oxysporum (strain Fo5176)</name>
    <name type="common">Fusarium vascular wilt</name>
    <dbReference type="NCBI Taxonomy" id="660025"/>
    <lineage>
        <taxon>Eukaryota</taxon>
        <taxon>Fungi</taxon>
        <taxon>Dikarya</taxon>
        <taxon>Ascomycota</taxon>
        <taxon>Pezizomycotina</taxon>
        <taxon>Sordariomycetes</taxon>
        <taxon>Hypocreomycetidae</taxon>
        <taxon>Hypocreales</taxon>
        <taxon>Nectriaceae</taxon>
        <taxon>Fusarium</taxon>
        <taxon>Fusarium oxysporum species complex</taxon>
    </lineage>
</organism>
<name>F9GER1_FUSOF</name>
<dbReference type="EMBL" id="AFQF01006520">
    <property type="protein sequence ID" value="EGU72348.1"/>
    <property type="molecule type" value="Genomic_DNA"/>
</dbReference>
<dbReference type="STRING" id="660025.F9GER1"/>
<reference evidence="1" key="1">
    <citation type="journal article" date="2012" name="Mol. Plant Microbe Interact.">
        <title>A highly conserved effector in Fusarium oxysporum is required for full virulence on Arabidopsis.</title>
        <authorList>
            <person name="Thatcher L.F."/>
            <person name="Gardiner D.M."/>
            <person name="Kazan K."/>
            <person name="Manners J."/>
        </authorList>
    </citation>
    <scope>NUCLEOTIDE SEQUENCE [LARGE SCALE GENOMIC DNA]</scope>
    <source>
        <strain evidence="1">Fo5176</strain>
    </source>
</reference>
<evidence type="ECO:0000313" key="1">
    <source>
        <dbReference type="EMBL" id="EGU72348.1"/>
    </source>
</evidence>